<keyword evidence="2" id="KW-1185">Reference proteome</keyword>
<evidence type="ECO:0000313" key="1">
    <source>
        <dbReference type="EMBL" id="MFI2478687.1"/>
    </source>
</evidence>
<dbReference type="EMBL" id="JBIRYO010000051">
    <property type="protein sequence ID" value="MFI2478687.1"/>
    <property type="molecule type" value="Genomic_DNA"/>
</dbReference>
<accession>A0ABW7XC16</accession>
<dbReference type="Proteomes" id="UP001611415">
    <property type="component" value="Unassembled WGS sequence"/>
</dbReference>
<reference evidence="1 2" key="1">
    <citation type="submission" date="2024-10" db="EMBL/GenBank/DDBJ databases">
        <title>The Natural Products Discovery Center: Release of the First 8490 Sequenced Strains for Exploring Actinobacteria Biosynthetic Diversity.</title>
        <authorList>
            <person name="Kalkreuter E."/>
            <person name="Kautsar S.A."/>
            <person name="Yang D."/>
            <person name="Bader C.D."/>
            <person name="Teijaro C.N."/>
            <person name="Fluegel L."/>
            <person name="Davis C.M."/>
            <person name="Simpson J.R."/>
            <person name="Lauterbach L."/>
            <person name="Steele A.D."/>
            <person name="Gui C."/>
            <person name="Meng S."/>
            <person name="Li G."/>
            <person name="Viehrig K."/>
            <person name="Ye F."/>
            <person name="Su P."/>
            <person name="Kiefer A.F."/>
            <person name="Nichols A."/>
            <person name="Cepeda A.J."/>
            <person name="Yan W."/>
            <person name="Fan B."/>
            <person name="Jiang Y."/>
            <person name="Adhikari A."/>
            <person name="Zheng C.-J."/>
            <person name="Schuster L."/>
            <person name="Cowan T.M."/>
            <person name="Smanski M.J."/>
            <person name="Chevrette M.G."/>
            <person name="De Carvalho L.P.S."/>
            <person name="Shen B."/>
        </authorList>
    </citation>
    <scope>NUCLEOTIDE SEQUENCE [LARGE SCALE GENOMIC DNA]</scope>
    <source>
        <strain evidence="1 2">NPDC019275</strain>
    </source>
</reference>
<proteinExistence type="predicted"/>
<sequence length="42" mass="4640">MSSGDLWFPSSKVVDLAQHATEHCRSPYACHQHATAADRRAT</sequence>
<gene>
    <name evidence="1" type="ORF">ACH49W_35570</name>
</gene>
<protein>
    <submittedName>
        <fullName evidence="1">Uncharacterized protein</fullName>
    </submittedName>
</protein>
<comment type="caution">
    <text evidence="1">The sequence shown here is derived from an EMBL/GenBank/DDBJ whole genome shotgun (WGS) entry which is preliminary data.</text>
</comment>
<organism evidence="1 2">
    <name type="scientific">Nocardia xishanensis</name>
    <dbReference type="NCBI Taxonomy" id="238964"/>
    <lineage>
        <taxon>Bacteria</taxon>
        <taxon>Bacillati</taxon>
        <taxon>Actinomycetota</taxon>
        <taxon>Actinomycetes</taxon>
        <taxon>Mycobacteriales</taxon>
        <taxon>Nocardiaceae</taxon>
        <taxon>Nocardia</taxon>
    </lineage>
</organism>
<name>A0ABW7XC16_9NOCA</name>
<evidence type="ECO:0000313" key="2">
    <source>
        <dbReference type="Proteomes" id="UP001611415"/>
    </source>
</evidence>
<dbReference type="RefSeq" id="WP_397096309.1">
    <property type="nucleotide sequence ID" value="NZ_JBIRYO010000051.1"/>
</dbReference>